<dbReference type="AlphaFoldDB" id="A0A833QGC7"/>
<proteinExistence type="inferred from homology"/>
<evidence type="ECO:0000256" key="1">
    <source>
        <dbReference type="ARBA" id="ARBA00007461"/>
    </source>
</evidence>
<dbReference type="InterPro" id="IPR005366">
    <property type="entry name" value="EMC8/9"/>
</dbReference>
<dbReference type="PANTHER" id="PTHR12941:SF10">
    <property type="entry name" value="ER MEMBRANE PROTEIN COMPLEX SUBUNIT 8_9 HOMOLOG"/>
    <property type="match status" value="1"/>
</dbReference>
<keyword evidence="4" id="KW-1185">Reference proteome</keyword>
<gene>
    <name evidence="3" type="ORF">FCM35_KLT11307</name>
</gene>
<dbReference type="Pfam" id="PF03665">
    <property type="entry name" value="UPF0172"/>
    <property type="match status" value="1"/>
</dbReference>
<comment type="similarity">
    <text evidence="1">Belongs to the EMC8/EMC9 family.</text>
</comment>
<evidence type="ECO:0000313" key="4">
    <source>
        <dbReference type="Proteomes" id="UP000623129"/>
    </source>
</evidence>
<dbReference type="GO" id="GO:0072546">
    <property type="term" value="C:EMC complex"/>
    <property type="evidence" value="ECO:0007669"/>
    <property type="project" value="InterPro"/>
</dbReference>
<comment type="caution">
    <text evidence="3">The sequence shown here is derived from an EMBL/GenBank/DDBJ whole genome shotgun (WGS) entry which is preliminary data.</text>
</comment>
<organism evidence="3 4">
    <name type="scientific">Carex littledalei</name>
    <dbReference type="NCBI Taxonomy" id="544730"/>
    <lineage>
        <taxon>Eukaryota</taxon>
        <taxon>Viridiplantae</taxon>
        <taxon>Streptophyta</taxon>
        <taxon>Embryophyta</taxon>
        <taxon>Tracheophyta</taxon>
        <taxon>Spermatophyta</taxon>
        <taxon>Magnoliopsida</taxon>
        <taxon>Liliopsida</taxon>
        <taxon>Poales</taxon>
        <taxon>Cyperaceae</taxon>
        <taxon>Cyperoideae</taxon>
        <taxon>Cariceae</taxon>
        <taxon>Carex</taxon>
        <taxon>Carex subgen. Euthyceras</taxon>
    </lineage>
</organism>
<dbReference type="Gene3D" id="3.40.140.10">
    <property type="entry name" value="Cytidine Deaminase, domain 2"/>
    <property type="match status" value="1"/>
</dbReference>
<sequence length="206" mass="23076">MGGSDDIKFEISQKAYIKLVLHALKHPSMAVNGILVGRLSSDTTTVQISDVMPVSHSACALLPPLQIAVTQGEEYYLKEGELNVVGYYHANERYDDCELGPAARRNGDHIFRDFPQAAVLLLDNKKLDHLIKEKGRDPAVMLFTRDSSKGWRQVGSEGTDKLVLKEPSAHALLADYIASKKWLEIDDFEDHLDDISKDWVNPNLFK</sequence>
<dbReference type="PANTHER" id="PTHR12941">
    <property type="entry name" value="ER MEMBRANE PROTEIN COMPLEX"/>
    <property type="match status" value="1"/>
</dbReference>
<dbReference type="CDD" id="cd08060">
    <property type="entry name" value="MPN_UPF0172"/>
    <property type="match status" value="1"/>
</dbReference>
<dbReference type="OrthoDB" id="741944at2759"/>
<dbReference type="PROSITE" id="PS50249">
    <property type="entry name" value="MPN"/>
    <property type="match status" value="1"/>
</dbReference>
<accession>A0A833QGC7</accession>
<feature type="domain" description="MPN" evidence="2">
    <location>
        <begin position="9"/>
        <end position="141"/>
    </location>
</feature>
<dbReference type="EMBL" id="SWLB01000022">
    <property type="protein sequence ID" value="KAF3323840.1"/>
    <property type="molecule type" value="Genomic_DNA"/>
</dbReference>
<name>A0A833QGC7_9POAL</name>
<reference evidence="3" key="1">
    <citation type="submission" date="2020-01" db="EMBL/GenBank/DDBJ databases">
        <title>Genome sequence of Kobresia littledalei, the first chromosome-level genome in the family Cyperaceae.</title>
        <authorList>
            <person name="Qu G."/>
        </authorList>
    </citation>
    <scope>NUCLEOTIDE SEQUENCE</scope>
    <source>
        <strain evidence="3">C.B.Clarke</strain>
        <tissue evidence="3">Leaf</tissue>
    </source>
</reference>
<evidence type="ECO:0000259" key="2">
    <source>
        <dbReference type="PROSITE" id="PS50249"/>
    </source>
</evidence>
<dbReference type="InterPro" id="IPR037518">
    <property type="entry name" value="MPN"/>
</dbReference>
<evidence type="ECO:0000313" key="3">
    <source>
        <dbReference type="EMBL" id="KAF3323840.1"/>
    </source>
</evidence>
<dbReference type="Proteomes" id="UP000623129">
    <property type="component" value="Unassembled WGS sequence"/>
</dbReference>
<protein>
    <submittedName>
        <fullName evidence="3">ER membrane protein complex subunit 8/9</fullName>
    </submittedName>
</protein>